<dbReference type="Gene3D" id="3.10.580.10">
    <property type="entry name" value="CBS-domain"/>
    <property type="match status" value="1"/>
</dbReference>
<dbReference type="SUPFAM" id="SSF51206">
    <property type="entry name" value="cAMP-binding domain-like"/>
    <property type="match status" value="1"/>
</dbReference>
<evidence type="ECO:0000256" key="1">
    <source>
        <dbReference type="ARBA" id="ARBA00022737"/>
    </source>
</evidence>
<sequence length="634" mass="71005">MNDSSPEISAVIEFLKQCLPYNELSPSQLQFAANHMDVAYLRAGSQIKPDYNARNIRILRSGAVELRSGSNQLLDRLGEKENFNLCNLAAEEPDISAQVIEDCLIYLLDNKYHAQLRQQNRNFDRFFHSQRNRRLRRAVMLTPANNLLMGPITALMSHRVIAVEPTMSVKKAAQIMVENSVSSVMVCEQEKLLGIVTDRDLRSRLVAKGLDYQTPINAVMTEQPLSINREASLFDAMLLMSEHGIHHLPVLETTAANNESIEHAPFTSSHGKPCGMLTMSDMIRNREQDPVYLVQFIHKQTSLAGLQRASATLPNLLSQWSDSGVRAYQLGQIFTSVSDAITRRLLQLAELEFGPAPAPFAWLGFGSQGRAEQAIGGDQDNALVYSDVAPKNADGYFSKLAHFVCDGLNSCGYVYCPGGIMATTDQWRQPLSRWQQRVSSWTDEPTLDAVMRVSIFFDIRAIFGDKKLATQLQNHMLKVAQKNDIFLAALARNAATHRPPLGFFRRFVLERNGEHAHQLDLKHRGIIPIVDMARVYALAYGCAAVNTRERLKVLGEMQALTLADSRNLLDALEYILSLRLQNQARQLSHQQATTNYLDPAALPEMQREQLRDAFTAVNDAQEALILKFSRGLSA</sequence>
<dbReference type="PANTHER" id="PTHR48108:SF31">
    <property type="entry name" value="CBS DOMAIN AND CYCLIC NUCLEOTIDE-REGULATED NUCLEOTIDYLTRANSFERASE"/>
    <property type="match status" value="1"/>
</dbReference>
<dbReference type="InterPro" id="IPR018490">
    <property type="entry name" value="cNMP-bd_dom_sf"/>
</dbReference>
<dbReference type="CDD" id="cd04587">
    <property type="entry name" value="CBS_pair_CAP-ED_NT_Pol-beta-like_DUF294_assoc"/>
    <property type="match status" value="1"/>
</dbReference>
<comment type="caution">
    <text evidence="4">The sequence shown here is derived from an EMBL/GenBank/DDBJ whole genome shotgun (WGS) entry which is preliminary data.</text>
</comment>
<keyword evidence="1" id="KW-0677">Repeat</keyword>
<dbReference type="Pfam" id="PF03445">
    <property type="entry name" value="DUF294"/>
    <property type="match status" value="1"/>
</dbReference>
<dbReference type="RefSeq" id="WP_290263859.1">
    <property type="nucleotide sequence ID" value="NZ_JAUFQG010000006.1"/>
</dbReference>
<evidence type="ECO:0000313" key="4">
    <source>
        <dbReference type="EMBL" id="MFC4361828.1"/>
    </source>
</evidence>
<dbReference type="EMBL" id="JBHSCX010000004">
    <property type="protein sequence ID" value="MFC4361828.1"/>
    <property type="molecule type" value="Genomic_DNA"/>
</dbReference>
<organism evidence="4 5">
    <name type="scientific">Simiduia curdlanivorans</name>
    <dbReference type="NCBI Taxonomy" id="1492769"/>
    <lineage>
        <taxon>Bacteria</taxon>
        <taxon>Pseudomonadati</taxon>
        <taxon>Pseudomonadota</taxon>
        <taxon>Gammaproteobacteria</taxon>
        <taxon>Cellvibrionales</taxon>
        <taxon>Cellvibrionaceae</taxon>
        <taxon>Simiduia</taxon>
    </lineage>
</organism>
<evidence type="ECO:0000313" key="5">
    <source>
        <dbReference type="Proteomes" id="UP001595840"/>
    </source>
</evidence>
<evidence type="ECO:0000259" key="3">
    <source>
        <dbReference type="PROSITE" id="PS51371"/>
    </source>
</evidence>
<dbReference type="CDD" id="cd05401">
    <property type="entry name" value="NT_GlnE_GlnD_like"/>
    <property type="match status" value="1"/>
</dbReference>
<evidence type="ECO:0000256" key="2">
    <source>
        <dbReference type="PROSITE-ProRule" id="PRU00703"/>
    </source>
</evidence>
<dbReference type="PROSITE" id="PS51371">
    <property type="entry name" value="CBS"/>
    <property type="match status" value="2"/>
</dbReference>
<dbReference type="InterPro" id="IPR005105">
    <property type="entry name" value="GlnD_Uridyltrans_N"/>
</dbReference>
<accession>A0ABV8V1T9</accession>
<proteinExistence type="predicted"/>
<dbReference type="InterPro" id="IPR051462">
    <property type="entry name" value="CBS_domain-containing"/>
</dbReference>
<dbReference type="SMART" id="SM00116">
    <property type="entry name" value="CBS"/>
    <property type="match status" value="2"/>
</dbReference>
<dbReference type="Proteomes" id="UP001595840">
    <property type="component" value="Unassembled WGS sequence"/>
</dbReference>
<name>A0ABV8V1T9_9GAMM</name>
<dbReference type="Gene3D" id="2.60.120.10">
    <property type="entry name" value="Jelly Rolls"/>
    <property type="match status" value="1"/>
</dbReference>
<dbReference type="InterPro" id="IPR046342">
    <property type="entry name" value="CBS_dom_sf"/>
</dbReference>
<dbReference type="Pfam" id="PF00571">
    <property type="entry name" value="CBS"/>
    <property type="match status" value="2"/>
</dbReference>
<dbReference type="SUPFAM" id="SSF54631">
    <property type="entry name" value="CBS-domain pair"/>
    <property type="match status" value="1"/>
</dbReference>
<feature type="domain" description="CBS" evidence="3">
    <location>
        <begin position="156"/>
        <end position="212"/>
    </location>
</feature>
<dbReference type="Pfam" id="PF10335">
    <property type="entry name" value="DUF294_C"/>
    <property type="match status" value="1"/>
</dbReference>
<gene>
    <name evidence="4" type="ORF">ACFOX3_05910</name>
</gene>
<keyword evidence="5" id="KW-1185">Reference proteome</keyword>
<dbReference type="PANTHER" id="PTHR48108">
    <property type="entry name" value="CBS DOMAIN-CONTAINING PROTEIN CBSX2, CHLOROPLASTIC"/>
    <property type="match status" value="1"/>
</dbReference>
<dbReference type="InterPro" id="IPR018821">
    <property type="entry name" value="DUF294_put_nucleoTrafse_sb-bd"/>
</dbReference>
<protein>
    <submittedName>
        <fullName evidence="4">Nucleotidyltransferase substrate binding domain-containing protein</fullName>
    </submittedName>
</protein>
<dbReference type="InterPro" id="IPR014710">
    <property type="entry name" value="RmlC-like_jellyroll"/>
</dbReference>
<reference evidence="5" key="1">
    <citation type="journal article" date="2019" name="Int. J. Syst. Evol. Microbiol.">
        <title>The Global Catalogue of Microorganisms (GCM) 10K type strain sequencing project: providing services to taxonomists for standard genome sequencing and annotation.</title>
        <authorList>
            <consortium name="The Broad Institute Genomics Platform"/>
            <consortium name="The Broad Institute Genome Sequencing Center for Infectious Disease"/>
            <person name="Wu L."/>
            <person name="Ma J."/>
        </authorList>
    </citation>
    <scope>NUCLEOTIDE SEQUENCE [LARGE SCALE GENOMIC DNA]</scope>
    <source>
        <strain evidence="5">CECT 8570</strain>
    </source>
</reference>
<dbReference type="InterPro" id="IPR000644">
    <property type="entry name" value="CBS_dom"/>
</dbReference>
<keyword evidence="2" id="KW-0129">CBS domain</keyword>
<feature type="domain" description="CBS" evidence="3">
    <location>
        <begin position="220"/>
        <end position="293"/>
    </location>
</feature>